<gene>
    <name evidence="1" type="ORF">PRVXT_001956</name>
</gene>
<protein>
    <submittedName>
        <fullName evidence="1">Uncharacterized protein</fullName>
    </submittedName>
</protein>
<reference evidence="1" key="2">
    <citation type="submission" date="2024-06" db="EMBL/GenBank/DDBJ databases">
        <authorList>
            <person name="Petrova K.O."/>
            <person name="Toshchakov S.V."/>
            <person name="Boltjanskaja Y.V."/>
            <person name="Kevbrin V."/>
        </authorList>
    </citation>
    <scope>NUCLEOTIDE SEQUENCE</scope>
    <source>
        <strain evidence="1">Z-910T</strain>
    </source>
</reference>
<dbReference type="AlphaFoldDB" id="A0AAU7VIN4"/>
<organism evidence="1">
    <name type="scientific">Proteinivorax tanatarense</name>
    <dbReference type="NCBI Taxonomy" id="1260629"/>
    <lineage>
        <taxon>Bacteria</taxon>
        <taxon>Bacillati</taxon>
        <taxon>Bacillota</taxon>
        <taxon>Clostridia</taxon>
        <taxon>Eubacteriales</taxon>
        <taxon>Proteinivoracaceae</taxon>
        <taxon>Proteinivorax</taxon>
    </lineage>
</organism>
<dbReference type="RefSeq" id="WP_350342699.1">
    <property type="nucleotide sequence ID" value="NZ_CP158367.1"/>
</dbReference>
<proteinExistence type="predicted"/>
<accession>A0AAU7VIN4</accession>
<sequence>MSCEINVVSIDAIKLTPINKKSRVMLNIHVIFHLIHEVNDDTMVISGSVDIPKDIVLVVPYNNPNNILGNFKGKCLNVDVMDDHILVDVGIFTKISTVLNCCLEVPVAKCEVINDSIEFEKHQVYVNKVYDACVQKDCKTGRVDLPLHSPEPHAILPCVPPIARTIGFWGTGRGGIRRLIAQNVINLEEFITEVVIPIVGPGGRSEFLNEFFDDNLFLPEPDIQGIYQRYIEIFETGPPPLLNNLARQLLATYVNVQATEVGLLPPDQVCLDEDTTFYRKSVVFEEGQECDFEIDDTEPQLVRDVLDNIEQILNECCPDPFPGLACDDLDMNQISQLLTIVDDINNSFVFVMM</sequence>
<reference evidence="1" key="1">
    <citation type="journal article" date="2013" name="Extremophiles">
        <title>Proteinivorax tanatarense gen. nov., sp. nov., an anaerobic, haloalkaliphilic, proteolytic bacterium isolated from a decaying algal bloom, and proposal of Proteinivoraceae fam. nov.</title>
        <authorList>
            <person name="Kevbrin V."/>
            <person name="Boltyanskaya Y."/>
            <person name="Zhilina T."/>
            <person name="Kolganova T."/>
            <person name="Lavrentjeva E."/>
            <person name="Kuznetsov B."/>
        </authorList>
    </citation>
    <scope>NUCLEOTIDE SEQUENCE</scope>
    <source>
        <strain evidence="1">Z-910T</strain>
    </source>
</reference>
<name>A0AAU7VIN4_9FIRM</name>
<evidence type="ECO:0000313" key="1">
    <source>
        <dbReference type="EMBL" id="XBX73938.1"/>
    </source>
</evidence>
<dbReference type="EMBL" id="CP158367">
    <property type="protein sequence ID" value="XBX73938.1"/>
    <property type="molecule type" value="Genomic_DNA"/>
</dbReference>